<dbReference type="Proteomes" id="UP001597227">
    <property type="component" value="Unassembled WGS sequence"/>
</dbReference>
<evidence type="ECO:0000313" key="2">
    <source>
        <dbReference type="EMBL" id="MFD1779022.1"/>
    </source>
</evidence>
<keyword evidence="3" id="KW-1185">Reference proteome</keyword>
<reference evidence="3" key="1">
    <citation type="journal article" date="2019" name="Int. J. Syst. Evol. Microbiol.">
        <title>The Global Catalogue of Microorganisms (GCM) 10K type strain sequencing project: providing services to taxonomists for standard genome sequencing and annotation.</title>
        <authorList>
            <consortium name="The Broad Institute Genomics Platform"/>
            <consortium name="The Broad Institute Genome Sequencing Center for Infectious Disease"/>
            <person name="Wu L."/>
            <person name="Ma J."/>
        </authorList>
    </citation>
    <scope>NUCLEOTIDE SEQUENCE [LARGE SCALE GENOMIC DNA]</scope>
    <source>
        <strain evidence="3">CCUG 15531</strain>
    </source>
</reference>
<sequence length="229" mass="27390">MSRSYITKQEELTQISSYVSKQIKSKFGKGPETCFTSISEQYIVVHIKKFMTKIEYELVEKEDIETAERIRKSIMVDLYDPIQETLEELLCVRITQLYQDWNFQKNTGVLLAEVVQEERTPNQNSLEFMLLRNEISRQSEFYQYQPKELDLTKIGSTVYIIRCAGYLLPIERLLLEKGMHILSERENRVRHNYIANIKRFNKITNKEIDDIFMIWNYDKDVSYKVFYCK</sequence>
<name>A0ABW4MLY2_9BACI</name>
<dbReference type="InterPro" id="IPR018745">
    <property type="entry name" value="MpsC"/>
</dbReference>
<evidence type="ECO:0000259" key="1">
    <source>
        <dbReference type="Pfam" id="PF10057"/>
    </source>
</evidence>
<organism evidence="2 3">
    <name type="scientific">Fredinandcohnia salidurans</name>
    <dbReference type="NCBI Taxonomy" id="2595041"/>
    <lineage>
        <taxon>Bacteria</taxon>
        <taxon>Bacillati</taxon>
        <taxon>Bacillota</taxon>
        <taxon>Bacilli</taxon>
        <taxon>Bacillales</taxon>
        <taxon>Bacillaceae</taxon>
        <taxon>Fredinandcohnia</taxon>
    </lineage>
</organism>
<dbReference type="EMBL" id="JBHUEK010000015">
    <property type="protein sequence ID" value="MFD1779022.1"/>
    <property type="molecule type" value="Genomic_DNA"/>
</dbReference>
<comment type="caution">
    <text evidence="2">The sequence shown here is derived from an EMBL/GenBank/DDBJ whole genome shotgun (WGS) entry which is preliminary data.</text>
</comment>
<gene>
    <name evidence="2" type="ORF">ACFSFW_10120</name>
</gene>
<feature type="domain" description="Na+-translocating membrane potential-generating system MpsC" evidence="1">
    <location>
        <begin position="9"/>
        <end position="111"/>
    </location>
</feature>
<evidence type="ECO:0000313" key="3">
    <source>
        <dbReference type="Proteomes" id="UP001597227"/>
    </source>
</evidence>
<dbReference type="RefSeq" id="WP_388037681.1">
    <property type="nucleotide sequence ID" value="NZ_JBHUEK010000015.1"/>
</dbReference>
<proteinExistence type="predicted"/>
<dbReference type="Pfam" id="PF10057">
    <property type="entry name" value="MpsC"/>
    <property type="match status" value="1"/>
</dbReference>
<accession>A0ABW4MLY2</accession>
<protein>
    <submittedName>
        <fullName evidence="2">Na-translocating system protein MpsC family protein</fullName>
    </submittedName>
</protein>